<dbReference type="GO" id="GO:0003700">
    <property type="term" value="F:DNA-binding transcription factor activity"/>
    <property type="evidence" value="ECO:0007669"/>
    <property type="project" value="InterPro"/>
</dbReference>
<dbReference type="Gene3D" id="1.10.10.10">
    <property type="entry name" value="Winged helix-like DNA-binding domain superfamily/Winged helix DNA-binding domain"/>
    <property type="match status" value="1"/>
</dbReference>
<organism evidence="5 6">
    <name type="scientific">Companilactobacillus ginsenosidimutans</name>
    <dbReference type="NCBI Taxonomy" id="1007676"/>
    <lineage>
        <taxon>Bacteria</taxon>
        <taxon>Bacillati</taxon>
        <taxon>Bacillota</taxon>
        <taxon>Bacilli</taxon>
        <taxon>Lactobacillales</taxon>
        <taxon>Lactobacillaceae</taxon>
        <taxon>Companilactobacillus</taxon>
    </lineage>
</organism>
<dbReference type="STRING" id="1007676.ABM34_12535"/>
<accession>A0A0H4QK27</accession>
<dbReference type="SUPFAM" id="SSF46785">
    <property type="entry name" value="Winged helix' DNA-binding domain"/>
    <property type="match status" value="1"/>
</dbReference>
<sequence length="172" mass="19655">MPNLSKQKQAAEKLIEFDMVRHIANDVTRLGHSDYEDNQPLFKGQGKILLALSQEDGLSQKELASRLNLTAQSTAEFVGKLVKKGFVTKEKSKEDRRVSIIKLTESGRENASSQTAEIPEYIQNLSDEELDQLISIFTKINNDLYEKIKTTNPTWFSKFQKTVSDTVRDWFL</sequence>
<proteinExistence type="predicted"/>
<dbReference type="RefSeq" id="WP_048706201.1">
    <property type="nucleotide sequence ID" value="NZ_CP012034.1"/>
</dbReference>
<dbReference type="SMART" id="SM00347">
    <property type="entry name" value="HTH_MARR"/>
    <property type="match status" value="1"/>
</dbReference>
<dbReference type="InterPro" id="IPR011991">
    <property type="entry name" value="ArsR-like_HTH"/>
</dbReference>
<dbReference type="PROSITE" id="PS50995">
    <property type="entry name" value="HTH_MARR_2"/>
    <property type="match status" value="1"/>
</dbReference>
<dbReference type="GO" id="GO:0006950">
    <property type="term" value="P:response to stress"/>
    <property type="evidence" value="ECO:0007669"/>
    <property type="project" value="TreeGrafter"/>
</dbReference>
<keyword evidence="2" id="KW-0238">DNA-binding</keyword>
<evidence type="ECO:0000313" key="5">
    <source>
        <dbReference type="EMBL" id="AKP68282.1"/>
    </source>
</evidence>
<dbReference type="InterPro" id="IPR036388">
    <property type="entry name" value="WH-like_DNA-bd_sf"/>
</dbReference>
<protein>
    <recommendedName>
        <fullName evidence="4">HTH marR-type domain-containing protein</fullName>
    </recommendedName>
</protein>
<keyword evidence="1" id="KW-0805">Transcription regulation</keyword>
<dbReference type="InterPro" id="IPR023187">
    <property type="entry name" value="Tscrpt_reg_MarR-type_CS"/>
</dbReference>
<evidence type="ECO:0000313" key="6">
    <source>
        <dbReference type="Proteomes" id="UP000036106"/>
    </source>
</evidence>
<evidence type="ECO:0000256" key="1">
    <source>
        <dbReference type="ARBA" id="ARBA00023015"/>
    </source>
</evidence>
<name>A0A0H4QK27_9LACO</name>
<keyword evidence="3" id="KW-0804">Transcription</keyword>
<evidence type="ECO:0000256" key="2">
    <source>
        <dbReference type="ARBA" id="ARBA00023125"/>
    </source>
</evidence>
<dbReference type="PANTHER" id="PTHR33164:SF43">
    <property type="entry name" value="HTH-TYPE TRANSCRIPTIONAL REPRESSOR YETL"/>
    <property type="match status" value="1"/>
</dbReference>
<dbReference type="OrthoDB" id="2309055at2"/>
<dbReference type="AlphaFoldDB" id="A0A0H4QK27"/>
<keyword evidence="6" id="KW-1185">Reference proteome</keyword>
<dbReference type="InterPro" id="IPR000835">
    <property type="entry name" value="HTH_MarR-typ"/>
</dbReference>
<dbReference type="CDD" id="cd00090">
    <property type="entry name" value="HTH_ARSR"/>
    <property type="match status" value="1"/>
</dbReference>
<reference evidence="6" key="1">
    <citation type="submission" date="2015-07" db="EMBL/GenBank/DDBJ databases">
        <title>Lactobacillus ginsenosidimutans/EMML 3141/ whole genome sequencing.</title>
        <authorList>
            <person name="Kim M.K."/>
            <person name="Im W.-T."/>
            <person name="Srinivasan S."/>
            <person name="Lee J.-J."/>
        </authorList>
    </citation>
    <scope>NUCLEOTIDE SEQUENCE [LARGE SCALE GENOMIC DNA]</scope>
    <source>
        <strain evidence="6">EMML 3041</strain>
    </source>
</reference>
<dbReference type="KEGG" id="lgn:ABM34_12535"/>
<dbReference type="PRINTS" id="PR00598">
    <property type="entry name" value="HTHMARR"/>
</dbReference>
<dbReference type="InterPro" id="IPR039422">
    <property type="entry name" value="MarR/SlyA-like"/>
</dbReference>
<dbReference type="PANTHER" id="PTHR33164">
    <property type="entry name" value="TRANSCRIPTIONAL REGULATOR, MARR FAMILY"/>
    <property type="match status" value="1"/>
</dbReference>
<gene>
    <name evidence="5" type="ORF">ABM34_12535</name>
</gene>
<dbReference type="Proteomes" id="UP000036106">
    <property type="component" value="Chromosome"/>
</dbReference>
<dbReference type="PROSITE" id="PS01117">
    <property type="entry name" value="HTH_MARR_1"/>
    <property type="match status" value="1"/>
</dbReference>
<dbReference type="InterPro" id="IPR036390">
    <property type="entry name" value="WH_DNA-bd_sf"/>
</dbReference>
<dbReference type="PATRIC" id="fig|1007676.4.peg.2537"/>
<evidence type="ECO:0000256" key="3">
    <source>
        <dbReference type="ARBA" id="ARBA00023163"/>
    </source>
</evidence>
<evidence type="ECO:0000259" key="4">
    <source>
        <dbReference type="PROSITE" id="PS50995"/>
    </source>
</evidence>
<dbReference type="GO" id="GO:0003677">
    <property type="term" value="F:DNA binding"/>
    <property type="evidence" value="ECO:0007669"/>
    <property type="project" value="UniProtKB-KW"/>
</dbReference>
<feature type="domain" description="HTH marR-type" evidence="4">
    <location>
        <begin position="1"/>
        <end position="142"/>
    </location>
</feature>
<dbReference type="Pfam" id="PF01047">
    <property type="entry name" value="MarR"/>
    <property type="match status" value="1"/>
</dbReference>
<dbReference type="EMBL" id="CP012034">
    <property type="protein sequence ID" value="AKP68282.1"/>
    <property type="molecule type" value="Genomic_DNA"/>
</dbReference>